<feature type="compositionally biased region" description="Acidic residues" evidence="6">
    <location>
        <begin position="413"/>
        <end position="431"/>
    </location>
</feature>
<evidence type="ECO:0000259" key="7">
    <source>
        <dbReference type="SMART" id="SM01370"/>
    </source>
</evidence>
<dbReference type="Proteomes" id="UP000184330">
    <property type="component" value="Unassembled WGS sequence"/>
</dbReference>
<dbReference type="AlphaFoldDB" id="A0A1L7XLT2"/>
<feature type="region of interest" description="Disordered" evidence="6">
    <location>
        <begin position="1"/>
        <end position="96"/>
    </location>
</feature>
<dbReference type="GO" id="GO:0016251">
    <property type="term" value="F:RNA polymerase II general transcription initiation factor activity"/>
    <property type="evidence" value="ECO:0007669"/>
    <property type="project" value="TreeGrafter"/>
</dbReference>
<reference evidence="8 9" key="1">
    <citation type="submission" date="2016-03" db="EMBL/GenBank/DDBJ databases">
        <authorList>
            <person name="Ploux O."/>
        </authorList>
    </citation>
    <scope>NUCLEOTIDE SEQUENCE [LARGE SCALE GENOMIC DNA]</scope>
    <source>
        <strain evidence="8 9">UAMH 11012</strain>
    </source>
</reference>
<dbReference type="STRING" id="576137.A0A1L7XLT2"/>
<comment type="similarity">
    <text evidence="2">Belongs to the TAF7 family.</text>
</comment>
<sequence length="508" mass="56755">MSGLKLKLNTNGIPKAPSQDTPLATPGGSKPRIKLSIKSNPSTPAPAPSDNPKLKKTKAGRPSKPSQKLLESKKRIKVETDTEEEDDGGTISVQQPATKKVKLTFGAPKTPAPSRTPVTPVVFKTKSKVGKPPPRDPGTGYDSEASDREIDPVIEEQFVLRMPPGDDCEYVRKMIEEKKIGIPKAQGGADISMKFFELRGRRGAVTVRGNIYAATLVDLPSITEGMKSWDKRGWWKSADICQMLLVFAPVKSEEEARTIALPDEIDRDTHQYPHGLTPPMHFARQRRFRKRLHKSTIERVEEEVQRLLKADESAVSSSYEIIDPDAEERRASHFDHFDAESNSGYGHDDEEDAEGEEDDQDQGYFNHQPVNSHEEEVEDDPDLEREMEEAFADELEAPTPDVAETPLALPAAEPEEDSGDESFDDEDDGEEAAVVPAELDEEQKQEQARIDGIREDIAELKRALWSNEQNLSRSTNALIRKRLEDTVRTQKRELNLKMSSIGEGEENE</sequence>
<accession>A0A1L7XLT2</accession>
<feature type="compositionally biased region" description="Acidic residues" evidence="6">
    <location>
        <begin position="375"/>
        <end position="396"/>
    </location>
</feature>
<dbReference type="Pfam" id="PF04658">
    <property type="entry name" value="TAFII55_N"/>
    <property type="match status" value="1"/>
</dbReference>
<feature type="region of interest" description="Disordered" evidence="6">
    <location>
        <begin position="335"/>
        <end position="445"/>
    </location>
</feature>
<feature type="compositionally biased region" description="Low complexity" evidence="6">
    <location>
        <begin position="403"/>
        <end position="412"/>
    </location>
</feature>
<name>A0A1L7XLT2_9HELO</name>
<evidence type="ECO:0000256" key="2">
    <source>
        <dbReference type="ARBA" id="ARBA00009368"/>
    </source>
</evidence>
<dbReference type="GO" id="GO:0003743">
    <property type="term" value="F:translation initiation factor activity"/>
    <property type="evidence" value="ECO:0007669"/>
    <property type="project" value="UniProtKB-KW"/>
</dbReference>
<dbReference type="PANTHER" id="PTHR12228">
    <property type="entry name" value="TRANSCRIPTION INITIATION FACTOR TFIID 55 KD SUBUNIT-RELATED"/>
    <property type="match status" value="1"/>
</dbReference>
<feature type="compositionally biased region" description="Acidic residues" evidence="6">
    <location>
        <begin position="348"/>
        <end position="361"/>
    </location>
</feature>
<gene>
    <name evidence="8" type="ORF">PAC_15806</name>
</gene>
<comment type="subcellular location">
    <subcellularLocation>
        <location evidence="1">Nucleus</location>
    </subcellularLocation>
</comment>
<feature type="compositionally biased region" description="Polar residues" evidence="6">
    <location>
        <begin position="8"/>
        <end position="22"/>
    </location>
</feature>
<dbReference type="GO" id="GO:0051123">
    <property type="term" value="P:RNA polymerase II preinitiation complex assembly"/>
    <property type="evidence" value="ECO:0007669"/>
    <property type="project" value="TreeGrafter"/>
</dbReference>
<evidence type="ECO:0000256" key="4">
    <source>
        <dbReference type="ARBA" id="ARBA00023163"/>
    </source>
</evidence>
<dbReference type="PANTHER" id="PTHR12228:SF0">
    <property type="entry name" value="TATA-BOX BINDING PROTEIN ASSOCIATED FACTOR 7"/>
    <property type="match status" value="1"/>
</dbReference>
<dbReference type="CDD" id="cd08047">
    <property type="entry name" value="TAF7"/>
    <property type="match status" value="1"/>
</dbReference>
<feature type="region of interest" description="Disordered" evidence="6">
    <location>
        <begin position="125"/>
        <end position="146"/>
    </location>
</feature>
<protein>
    <submittedName>
        <fullName evidence="8">Related to transcription initiation factor TFIID subunit</fullName>
    </submittedName>
</protein>
<evidence type="ECO:0000256" key="5">
    <source>
        <dbReference type="ARBA" id="ARBA00023242"/>
    </source>
</evidence>
<feature type="compositionally biased region" description="Basic and acidic residues" evidence="6">
    <location>
        <begin position="70"/>
        <end position="80"/>
    </location>
</feature>
<dbReference type="InterPro" id="IPR006751">
    <property type="entry name" value="TAFII55_prot_cons_reg"/>
</dbReference>
<keyword evidence="8" id="KW-0648">Protein biosynthesis</keyword>
<keyword evidence="4" id="KW-0804">Transcription</keyword>
<evidence type="ECO:0000313" key="9">
    <source>
        <dbReference type="Proteomes" id="UP000184330"/>
    </source>
</evidence>
<keyword evidence="9" id="KW-1185">Reference proteome</keyword>
<keyword evidence="3" id="KW-0805">Transcription regulation</keyword>
<evidence type="ECO:0000256" key="6">
    <source>
        <dbReference type="SAM" id="MobiDB-lite"/>
    </source>
</evidence>
<dbReference type="InterPro" id="IPR037817">
    <property type="entry name" value="TAF7"/>
</dbReference>
<feature type="domain" description="TAFII55 protein conserved region" evidence="7">
    <location>
        <begin position="154"/>
        <end position="316"/>
    </location>
</feature>
<organism evidence="8 9">
    <name type="scientific">Phialocephala subalpina</name>
    <dbReference type="NCBI Taxonomy" id="576137"/>
    <lineage>
        <taxon>Eukaryota</taxon>
        <taxon>Fungi</taxon>
        <taxon>Dikarya</taxon>
        <taxon>Ascomycota</taxon>
        <taxon>Pezizomycotina</taxon>
        <taxon>Leotiomycetes</taxon>
        <taxon>Helotiales</taxon>
        <taxon>Mollisiaceae</taxon>
        <taxon>Phialocephala</taxon>
        <taxon>Phialocephala fortinii species complex</taxon>
    </lineage>
</organism>
<keyword evidence="8" id="KW-0396">Initiation factor</keyword>
<evidence type="ECO:0000256" key="1">
    <source>
        <dbReference type="ARBA" id="ARBA00004123"/>
    </source>
</evidence>
<dbReference type="EMBL" id="FJOG01000033">
    <property type="protein sequence ID" value="CZR65906.1"/>
    <property type="molecule type" value="Genomic_DNA"/>
</dbReference>
<evidence type="ECO:0000313" key="8">
    <source>
        <dbReference type="EMBL" id="CZR65906.1"/>
    </source>
</evidence>
<proteinExistence type="inferred from homology"/>
<dbReference type="OrthoDB" id="153872at2759"/>
<evidence type="ECO:0000256" key="3">
    <source>
        <dbReference type="ARBA" id="ARBA00023015"/>
    </source>
</evidence>
<dbReference type="SMART" id="SM01370">
    <property type="entry name" value="TAFII55_N"/>
    <property type="match status" value="1"/>
</dbReference>
<keyword evidence="5" id="KW-0539">Nucleus</keyword>
<dbReference type="GO" id="GO:0005669">
    <property type="term" value="C:transcription factor TFIID complex"/>
    <property type="evidence" value="ECO:0007669"/>
    <property type="project" value="InterPro"/>
</dbReference>